<comment type="similarity">
    <text evidence="1">Belongs to the GHMP kinase family. PoK subfamily.</text>
</comment>
<dbReference type="GO" id="GO:0015937">
    <property type="term" value="P:coenzyme A biosynthetic process"/>
    <property type="evidence" value="ECO:0007669"/>
    <property type="project" value="UniProtKB-UniRule"/>
</dbReference>
<dbReference type="HAMAP" id="MF_02223">
    <property type="entry name" value="Pantoate_kinase"/>
    <property type="match status" value="1"/>
</dbReference>
<keyword evidence="1" id="KW-0173">Coenzyme A biosynthesis</keyword>
<dbReference type="GO" id="GO:0016301">
    <property type="term" value="F:kinase activity"/>
    <property type="evidence" value="ECO:0007669"/>
    <property type="project" value="UniProtKB-UniRule"/>
</dbReference>
<comment type="catalytic activity">
    <reaction evidence="1">
        <text>(R)-pantoate + ATP = (R)-4-phosphopantoate + ADP + H(+)</text>
        <dbReference type="Rhea" id="RHEA:28246"/>
        <dbReference type="ChEBI" id="CHEBI:15378"/>
        <dbReference type="ChEBI" id="CHEBI:15980"/>
        <dbReference type="ChEBI" id="CHEBI:30616"/>
        <dbReference type="ChEBI" id="CHEBI:61294"/>
        <dbReference type="ChEBI" id="CHEBI:456216"/>
        <dbReference type="EC" id="2.7.1.169"/>
    </reaction>
</comment>
<dbReference type="GeneID" id="37877486"/>
<name>A0A343TI53_9EURY</name>
<keyword evidence="1" id="KW-0067">ATP-binding</keyword>
<comment type="pathway">
    <text evidence="1">Cofactor biosynthesis; coenzyme A biosynthesis.</text>
</comment>
<evidence type="ECO:0000259" key="2">
    <source>
        <dbReference type="Pfam" id="PF00288"/>
    </source>
</evidence>
<sequence>MVIRAFAPGSVTGLFAPPPAEGGASRGASFAIRDGVVVELEPADTISVTVEGEPAPFEPVEGLCSDLGVTASVDVRPEVPLGHGFGASGAATLATAIAAADAFDLPRSRAELVDAAHRAEMAAGTGQGDVFIQERGGLLWTTDAGIRRTVPSSPIEYATAGGIDTATMLDDEAFMTAARRAGIRGLDALDSEPTLRQLAERSREYVAETGIATSFVDRQIERVEAAGGAAGMALFGETVFAVDVDGILPERTHVSPVGARLLSGT</sequence>
<keyword evidence="1 3" id="KW-0418">Kinase</keyword>
<reference evidence="4" key="1">
    <citation type="submission" date="2017-11" db="EMBL/GenBank/DDBJ databases">
        <title>Phenotypic and genomic properties of facultatively anaerobic sulfur-reducing natronoarchaea from hypersaline soda lakes.</title>
        <authorList>
            <person name="Sorokin D.Y."/>
            <person name="Kublanov I.V."/>
            <person name="Roman P."/>
            <person name="Sinninghe Damste J.S."/>
            <person name="Golyshin P.N."/>
            <person name="Rojo D."/>
            <person name="Ciordia S."/>
            <person name="Mena M.D.C."/>
            <person name="Ferrer M."/>
            <person name="Messina E."/>
            <person name="Smedile F."/>
            <person name="La Spada G."/>
            <person name="La Cono V."/>
            <person name="Yakimov M.M."/>
        </authorList>
    </citation>
    <scope>NUCLEOTIDE SEQUENCE [LARGE SCALE GENOMIC DNA]</scope>
    <source>
        <strain evidence="4">AArc-Sl</strain>
    </source>
</reference>
<feature type="domain" description="GHMP kinase N-terminal" evidence="2">
    <location>
        <begin position="67"/>
        <end position="137"/>
    </location>
</feature>
<dbReference type="AlphaFoldDB" id="A0A343TI53"/>
<keyword evidence="1" id="KW-0547">Nucleotide-binding</keyword>
<dbReference type="InterPro" id="IPR012043">
    <property type="entry name" value="PoK"/>
</dbReference>
<gene>
    <name evidence="3" type="ORF">AArcSl_1140</name>
</gene>
<keyword evidence="1 3" id="KW-0808">Transferase</keyword>
<dbReference type="Gene3D" id="3.30.230.10">
    <property type="match status" value="1"/>
</dbReference>
<proteinExistence type="inferred from homology"/>
<dbReference type="Pfam" id="PF00288">
    <property type="entry name" value="GHMP_kinases_N"/>
    <property type="match status" value="1"/>
</dbReference>
<evidence type="ECO:0000256" key="1">
    <source>
        <dbReference type="HAMAP-Rule" id="MF_02223"/>
    </source>
</evidence>
<dbReference type="EC" id="2.7.1.169" evidence="1"/>
<keyword evidence="4" id="KW-1185">Reference proteome</keyword>
<dbReference type="UniPathway" id="UPA00241"/>
<dbReference type="GO" id="GO:0005524">
    <property type="term" value="F:ATP binding"/>
    <property type="evidence" value="ECO:0007669"/>
    <property type="project" value="UniProtKB-KW"/>
</dbReference>
<evidence type="ECO:0000313" key="4">
    <source>
        <dbReference type="Proteomes" id="UP000263012"/>
    </source>
</evidence>
<dbReference type="SUPFAM" id="SSF54211">
    <property type="entry name" value="Ribosomal protein S5 domain 2-like"/>
    <property type="match status" value="1"/>
</dbReference>
<dbReference type="EMBL" id="CP025066">
    <property type="protein sequence ID" value="AUX08775.1"/>
    <property type="molecule type" value="Genomic_DNA"/>
</dbReference>
<dbReference type="Proteomes" id="UP000263012">
    <property type="component" value="Chromosome"/>
</dbReference>
<dbReference type="InterPro" id="IPR006204">
    <property type="entry name" value="GHMP_kinase_N_dom"/>
</dbReference>
<dbReference type="InterPro" id="IPR020568">
    <property type="entry name" value="Ribosomal_Su5_D2-typ_SF"/>
</dbReference>
<organism evidence="3 4">
    <name type="scientific">Halalkaliarchaeum desulfuricum</name>
    <dbReference type="NCBI Taxonomy" id="2055893"/>
    <lineage>
        <taxon>Archaea</taxon>
        <taxon>Methanobacteriati</taxon>
        <taxon>Methanobacteriota</taxon>
        <taxon>Stenosarchaea group</taxon>
        <taxon>Halobacteria</taxon>
        <taxon>Halobacteriales</taxon>
        <taxon>Haloferacaceae</taxon>
        <taxon>Halalkaliarchaeum</taxon>
    </lineage>
</organism>
<dbReference type="RefSeq" id="WP_245883373.1">
    <property type="nucleotide sequence ID" value="NZ_CP025066.1"/>
</dbReference>
<comment type="function">
    <text evidence="1">Phosphorylates (R)-pantoate to form (R)-4-phosphopantoate in the CoA biosynthesis pathway.</text>
</comment>
<dbReference type="PANTHER" id="PTHR42282:SF1">
    <property type="entry name" value="PANTOATE KINASE"/>
    <property type="match status" value="1"/>
</dbReference>
<evidence type="ECO:0000313" key="3">
    <source>
        <dbReference type="EMBL" id="AUX08775.1"/>
    </source>
</evidence>
<protein>
    <recommendedName>
        <fullName evidence="1">Pantoate kinase</fullName>
        <shortName evidence="1">PoK</shortName>
        <ecNumber evidence="1">2.7.1.169</ecNumber>
    </recommendedName>
</protein>
<dbReference type="InterPro" id="IPR014721">
    <property type="entry name" value="Ribsml_uS5_D2-typ_fold_subgr"/>
</dbReference>
<dbReference type="KEGG" id="hdf:AArcSl_1140"/>
<accession>A0A343TI53</accession>
<dbReference type="PANTHER" id="PTHR42282">
    <property type="entry name" value="PANTOATE KINASE-RELATED"/>
    <property type="match status" value="1"/>
</dbReference>